<evidence type="ECO:0000259" key="7">
    <source>
        <dbReference type="Pfam" id="PF08281"/>
    </source>
</evidence>
<feature type="domain" description="RNA polymerase sigma-70 region 2" evidence="6">
    <location>
        <begin position="23"/>
        <end position="90"/>
    </location>
</feature>
<keyword evidence="3" id="KW-0731">Sigma factor</keyword>
<comment type="caution">
    <text evidence="8">The sequence shown here is derived from an EMBL/GenBank/DDBJ whole genome shotgun (WGS) entry which is preliminary data.</text>
</comment>
<dbReference type="InterPro" id="IPR013324">
    <property type="entry name" value="RNA_pol_sigma_r3/r4-like"/>
</dbReference>
<proteinExistence type="inferred from homology"/>
<reference evidence="8 9" key="1">
    <citation type="submission" date="2023-07" db="EMBL/GenBank/DDBJ databases">
        <title>Genomic Encyclopedia of Type Strains, Phase IV (KMG-IV): sequencing the most valuable type-strain genomes for metagenomic binning, comparative biology and taxonomic classification.</title>
        <authorList>
            <person name="Goeker M."/>
        </authorList>
    </citation>
    <scope>NUCLEOTIDE SEQUENCE [LARGE SCALE GENOMIC DNA]</scope>
    <source>
        <strain evidence="8 9">DSM 16784</strain>
    </source>
</reference>
<evidence type="ECO:0000256" key="2">
    <source>
        <dbReference type="ARBA" id="ARBA00023015"/>
    </source>
</evidence>
<keyword evidence="4" id="KW-0804">Transcription</keyword>
<dbReference type="SUPFAM" id="SSF88659">
    <property type="entry name" value="Sigma3 and sigma4 domains of RNA polymerase sigma factors"/>
    <property type="match status" value="1"/>
</dbReference>
<keyword evidence="5" id="KW-0812">Transmembrane</keyword>
<dbReference type="PANTHER" id="PTHR43133">
    <property type="entry name" value="RNA POLYMERASE ECF-TYPE SIGMA FACTO"/>
    <property type="match status" value="1"/>
</dbReference>
<dbReference type="Pfam" id="PF08281">
    <property type="entry name" value="Sigma70_r4_2"/>
    <property type="match status" value="1"/>
</dbReference>
<organism evidence="8 9">
    <name type="scientific">Breznakia pachnodae</name>
    <dbReference type="NCBI Taxonomy" id="265178"/>
    <lineage>
        <taxon>Bacteria</taxon>
        <taxon>Bacillati</taxon>
        <taxon>Bacillota</taxon>
        <taxon>Erysipelotrichia</taxon>
        <taxon>Erysipelotrichales</taxon>
        <taxon>Erysipelotrichaceae</taxon>
        <taxon>Breznakia</taxon>
    </lineage>
</organism>
<evidence type="ECO:0000256" key="3">
    <source>
        <dbReference type="ARBA" id="ARBA00023082"/>
    </source>
</evidence>
<dbReference type="Proteomes" id="UP001230220">
    <property type="component" value="Unassembled WGS sequence"/>
</dbReference>
<evidence type="ECO:0000256" key="4">
    <source>
        <dbReference type="ARBA" id="ARBA00023163"/>
    </source>
</evidence>
<gene>
    <name evidence="8" type="ORF">J2S15_001880</name>
</gene>
<comment type="similarity">
    <text evidence="1">Belongs to the sigma-70 factor family. ECF subfamily.</text>
</comment>
<evidence type="ECO:0000259" key="6">
    <source>
        <dbReference type="Pfam" id="PF04542"/>
    </source>
</evidence>
<keyword evidence="5" id="KW-0472">Membrane</keyword>
<name>A0ABU0E356_9FIRM</name>
<dbReference type="InterPro" id="IPR013325">
    <property type="entry name" value="RNA_pol_sigma_r2"/>
</dbReference>
<evidence type="ECO:0000256" key="1">
    <source>
        <dbReference type="ARBA" id="ARBA00010641"/>
    </source>
</evidence>
<dbReference type="CDD" id="cd06171">
    <property type="entry name" value="Sigma70_r4"/>
    <property type="match status" value="1"/>
</dbReference>
<dbReference type="SUPFAM" id="SSF88946">
    <property type="entry name" value="Sigma2 domain of RNA polymerase sigma factors"/>
    <property type="match status" value="1"/>
</dbReference>
<dbReference type="RefSeq" id="WP_307407605.1">
    <property type="nucleotide sequence ID" value="NZ_JAUSUR010000003.1"/>
</dbReference>
<protein>
    <submittedName>
        <fullName evidence="8">RNA polymerase sigma factor (Sigma-70 family)</fullName>
    </submittedName>
</protein>
<keyword evidence="9" id="KW-1185">Reference proteome</keyword>
<feature type="transmembrane region" description="Helical" evidence="5">
    <location>
        <begin position="247"/>
        <end position="265"/>
    </location>
</feature>
<evidence type="ECO:0000256" key="5">
    <source>
        <dbReference type="SAM" id="Phobius"/>
    </source>
</evidence>
<dbReference type="Pfam" id="PF04542">
    <property type="entry name" value="Sigma70_r2"/>
    <property type="match status" value="1"/>
</dbReference>
<feature type="domain" description="RNA polymerase sigma factor 70 region 4 type 2" evidence="7">
    <location>
        <begin position="131"/>
        <end position="181"/>
    </location>
</feature>
<evidence type="ECO:0000313" key="8">
    <source>
        <dbReference type="EMBL" id="MDQ0361133.1"/>
    </source>
</evidence>
<dbReference type="InterPro" id="IPR007627">
    <property type="entry name" value="RNA_pol_sigma70_r2"/>
</dbReference>
<evidence type="ECO:0000313" key="9">
    <source>
        <dbReference type="Proteomes" id="UP001230220"/>
    </source>
</evidence>
<dbReference type="InterPro" id="IPR039425">
    <property type="entry name" value="RNA_pol_sigma-70-like"/>
</dbReference>
<accession>A0ABU0E356</accession>
<dbReference type="InterPro" id="IPR013249">
    <property type="entry name" value="RNA_pol_sigma70_r4_t2"/>
</dbReference>
<dbReference type="Gene3D" id="1.10.10.10">
    <property type="entry name" value="Winged helix-like DNA-binding domain superfamily/Winged helix DNA-binding domain"/>
    <property type="match status" value="1"/>
</dbReference>
<dbReference type="InterPro" id="IPR014284">
    <property type="entry name" value="RNA_pol_sigma-70_dom"/>
</dbReference>
<keyword evidence="5" id="KW-1133">Transmembrane helix</keyword>
<dbReference type="EMBL" id="JAUSUR010000003">
    <property type="protein sequence ID" value="MDQ0361133.1"/>
    <property type="molecule type" value="Genomic_DNA"/>
</dbReference>
<dbReference type="PANTHER" id="PTHR43133:SF60">
    <property type="entry name" value="RNA POLYMERASE SIGMA FACTOR SIGV"/>
    <property type="match status" value="1"/>
</dbReference>
<dbReference type="InterPro" id="IPR036388">
    <property type="entry name" value="WH-like_DNA-bd_sf"/>
</dbReference>
<sequence length="450" mass="53456">MKDERLTQIVREVQKDIEQFELLYSYVIKKVYFWCYTIIGNEADARDMSQEVMIRIYKNIHSLKSPEAFTSWMYRLARNSCLTYIRNHKKTDVEFLYNDNYEESFEANIKEERIYRLPKESYDLQQTKDVVKELIEKLPRKQKEAITLHYLDELKIEEIANILECPVGSVKSRLHDGRKKLQEKISDYQEENNVKLYSITLLPLLALILEEHREELGQIQDLTYDKNNFISNKLVRILNSISSISNYMLYITISMVCIVSILVVIMTQENMIKKHDSKAYDEIVENDNIMYNKSKGYQYIESVYYPQFPRRDGVEIVVKLQQSVNEKNINVVLDNEEQSFSVNDNSIIIKAKRNGNLIVQVKNEQISVEINNIDSKAPELIEVYNYDNYIELKISDEFNQVDYEKSYLEYEGKKYQIENRKKVIGLFRNEITIVIFNQNNQYIKYSIDFP</sequence>
<keyword evidence="2" id="KW-0805">Transcription regulation</keyword>
<dbReference type="NCBIfam" id="TIGR02937">
    <property type="entry name" value="sigma70-ECF"/>
    <property type="match status" value="1"/>
</dbReference>
<dbReference type="Gene3D" id="1.10.1740.10">
    <property type="match status" value="1"/>
</dbReference>